<evidence type="ECO:0000313" key="2">
    <source>
        <dbReference type="Proteomes" id="UP000807306"/>
    </source>
</evidence>
<reference evidence="1" key="1">
    <citation type="submission" date="2020-11" db="EMBL/GenBank/DDBJ databases">
        <authorList>
            <consortium name="DOE Joint Genome Institute"/>
            <person name="Ahrendt S."/>
            <person name="Riley R."/>
            <person name="Andreopoulos W."/>
            <person name="Labutti K."/>
            <person name="Pangilinan J."/>
            <person name="Ruiz-Duenas F.J."/>
            <person name="Barrasa J.M."/>
            <person name="Sanchez-Garcia M."/>
            <person name="Camarero S."/>
            <person name="Miyauchi S."/>
            <person name="Serrano A."/>
            <person name="Linde D."/>
            <person name="Babiker R."/>
            <person name="Drula E."/>
            <person name="Ayuso-Fernandez I."/>
            <person name="Pacheco R."/>
            <person name="Padilla G."/>
            <person name="Ferreira P."/>
            <person name="Barriuso J."/>
            <person name="Kellner H."/>
            <person name="Castanera R."/>
            <person name="Alfaro M."/>
            <person name="Ramirez L."/>
            <person name="Pisabarro A.G."/>
            <person name="Kuo A."/>
            <person name="Tritt A."/>
            <person name="Lipzen A."/>
            <person name="He G."/>
            <person name="Yan M."/>
            <person name="Ng V."/>
            <person name="Cullen D."/>
            <person name="Martin F."/>
            <person name="Rosso M.-N."/>
            <person name="Henrissat B."/>
            <person name="Hibbett D."/>
            <person name="Martinez A.T."/>
            <person name="Grigoriev I.V."/>
        </authorList>
    </citation>
    <scope>NUCLEOTIDE SEQUENCE</scope>
    <source>
        <strain evidence="1">CBS 506.95</strain>
    </source>
</reference>
<protein>
    <submittedName>
        <fullName evidence="1">Uncharacterized protein</fullName>
    </submittedName>
</protein>
<gene>
    <name evidence="1" type="ORF">CPB83DRAFT_165046</name>
</gene>
<dbReference type="AlphaFoldDB" id="A0A9P6EL01"/>
<sequence length="146" mass="16515">MPYFPRTPTRNIDFILSVSLLPSAYPTSTTSLPVDSHLPSNTGHCYSITQPIDAQHLISHRTLFTTTLPSAYQQPRTIFSLSPHISQHLSAFYNLSTRLVFSHTLSPSLRRLLAFRSVDIYYALSFTTSIQQDRLPNLSTCPIYIL</sequence>
<comment type="caution">
    <text evidence="1">The sequence shown here is derived from an EMBL/GenBank/DDBJ whole genome shotgun (WGS) entry which is preliminary data.</text>
</comment>
<accession>A0A9P6EL01</accession>
<name>A0A9P6EL01_9AGAR</name>
<proteinExistence type="predicted"/>
<dbReference type="Proteomes" id="UP000807306">
    <property type="component" value="Unassembled WGS sequence"/>
</dbReference>
<organism evidence="1 2">
    <name type="scientific">Crepidotus variabilis</name>
    <dbReference type="NCBI Taxonomy" id="179855"/>
    <lineage>
        <taxon>Eukaryota</taxon>
        <taxon>Fungi</taxon>
        <taxon>Dikarya</taxon>
        <taxon>Basidiomycota</taxon>
        <taxon>Agaricomycotina</taxon>
        <taxon>Agaricomycetes</taxon>
        <taxon>Agaricomycetidae</taxon>
        <taxon>Agaricales</taxon>
        <taxon>Agaricineae</taxon>
        <taxon>Crepidotaceae</taxon>
        <taxon>Crepidotus</taxon>
    </lineage>
</organism>
<dbReference type="EMBL" id="MU157839">
    <property type="protein sequence ID" value="KAF9530514.1"/>
    <property type="molecule type" value="Genomic_DNA"/>
</dbReference>
<evidence type="ECO:0000313" key="1">
    <source>
        <dbReference type="EMBL" id="KAF9530514.1"/>
    </source>
</evidence>
<keyword evidence="2" id="KW-1185">Reference proteome</keyword>